<dbReference type="PROSITE" id="PS50949">
    <property type="entry name" value="HTH_GNTR"/>
    <property type="match status" value="1"/>
</dbReference>
<dbReference type="RefSeq" id="WP_013049030.1">
    <property type="nucleotide sequence ID" value="NC_014011.1"/>
</dbReference>
<dbReference type="InterPro" id="IPR011711">
    <property type="entry name" value="GntR_C"/>
</dbReference>
<dbReference type="PANTHER" id="PTHR43537:SF45">
    <property type="entry name" value="GNTR FAMILY REGULATORY PROTEIN"/>
    <property type="match status" value="1"/>
</dbReference>
<dbReference type="SMART" id="SM00345">
    <property type="entry name" value="HTH_GNTR"/>
    <property type="match status" value="1"/>
</dbReference>
<dbReference type="InterPro" id="IPR036388">
    <property type="entry name" value="WH-like_DNA-bd_sf"/>
</dbReference>
<dbReference type="InterPro" id="IPR036390">
    <property type="entry name" value="WH_DNA-bd_sf"/>
</dbReference>
<dbReference type="InterPro" id="IPR000524">
    <property type="entry name" value="Tscrpt_reg_HTH_GntR"/>
</dbReference>
<dbReference type="PRINTS" id="PR00033">
    <property type="entry name" value="HTHASNC"/>
</dbReference>
<proteinExistence type="predicted"/>
<keyword evidence="6" id="KW-1185">Reference proteome</keyword>
<dbReference type="Pfam" id="PF00392">
    <property type="entry name" value="GntR"/>
    <property type="match status" value="1"/>
</dbReference>
<dbReference type="InterPro" id="IPR008920">
    <property type="entry name" value="TF_FadR/GntR_C"/>
</dbReference>
<dbReference type="Pfam" id="PF07729">
    <property type="entry name" value="FCD"/>
    <property type="match status" value="1"/>
</dbReference>
<dbReference type="HOGENOM" id="CLU_017584_5_1_0"/>
<dbReference type="GO" id="GO:0043565">
    <property type="term" value="F:sequence-specific DNA binding"/>
    <property type="evidence" value="ECO:0007669"/>
    <property type="project" value="InterPro"/>
</dbReference>
<dbReference type="EMBL" id="CP001997">
    <property type="protein sequence ID" value="ADE57768.1"/>
    <property type="molecule type" value="Genomic_DNA"/>
</dbReference>
<dbReference type="CDD" id="cd07377">
    <property type="entry name" value="WHTH_GntR"/>
    <property type="match status" value="1"/>
</dbReference>
<evidence type="ECO:0000256" key="1">
    <source>
        <dbReference type="ARBA" id="ARBA00023015"/>
    </source>
</evidence>
<feature type="domain" description="HTH gntR-type" evidence="4">
    <location>
        <begin position="13"/>
        <end position="81"/>
    </location>
</feature>
<dbReference type="SUPFAM" id="SSF48008">
    <property type="entry name" value="GntR ligand-binding domain-like"/>
    <property type="match status" value="1"/>
</dbReference>
<dbReference type="STRING" id="572547.Amico_1652"/>
<evidence type="ECO:0000256" key="2">
    <source>
        <dbReference type="ARBA" id="ARBA00023125"/>
    </source>
</evidence>
<dbReference type="SUPFAM" id="SSF46785">
    <property type="entry name" value="Winged helix' DNA-binding domain"/>
    <property type="match status" value="1"/>
</dbReference>
<keyword evidence="3" id="KW-0804">Transcription</keyword>
<dbReference type="Gene3D" id="1.20.120.530">
    <property type="entry name" value="GntR ligand-binding domain-like"/>
    <property type="match status" value="1"/>
</dbReference>
<keyword evidence="2" id="KW-0238">DNA-binding</keyword>
<dbReference type="GO" id="GO:0003700">
    <property type="term" value="F:DNA-binding transcription factor activity"/>
    <property type="evidence" value="ECO:0007669"/>
    <property type="project" value="InterPro"/>
</dbReference>
<dbReference type="InterPro" id="IPR000485">
    <property type="entry name" value="AsnC-type_HTH_dom"/>
</dbReference>
<accession>D5EGT6</accession>
<dbReference type="AlphaFoldDB" id="D5EGT6"/>
<dbReference type="PANTHER" id="PTHR43537">
    <property type="entry name" value="TRANSCRIPTIONAL REGULATOR, GNTR FAMILY"/>
    <property type="match status" value="1"/>
</dbReference>
<reference evidence="5 6" key="1">
    <citation type="journal article" date="2010" name="Stand. Genomic Sci.">
        <title>Complete genome sequence of Aminobacterium colombiense type strain (ALA-1).</title>
        <authorList>
            <person name="Chertkov O."/>
            <person name="Sikorski J."/>
            <person name="Brambilla E."/>
            <person name="Lapidus A."/>
            <person name="Copeland A."/>
            <person name="Glavina Del Rio T."/>
            <person name="Nolan M."/>
            <person name="Lucas S."/>
            <person name="Tice H."/>
            <person name="Cheng J.F."/>
            <person name="Han C."/>
            <person name="Detter J.C."/>
            <person name="Bruce D."/>
            <person name="Tapia R."/>
            <person name="Goodwin L."/>
            <person name="Pitluck S."/>
            <person name="Liolios K."/>
            <person name="Ivanova N."/>
            <person name="Mavromatis K."/>
            <person name="Ovchinnikova G."/>
            <person name="Pati A."/>
            <person name="Chen A."/>
            <person name="Palaniappan K."/>
            <person name="Land M."/>
            <person name="Hauser L."/>
            <person name="Chang Y.J."/>
            <person name="Jeffries C.D."/>
            <person name="Spring S."/>
            <person name="Rohde M."/>
            <person name="Goker M."/>
            <person name="Bristow J."/>
            <person name="Eisen J.A."/>
            <person name="Markowitz V."/>
            <person name="Hugenholtz P."/>
            <person name="Kyrpides N.C."/>
            <person name="Klenk H.P."/>
        </authorList>
    </citation>
    <scope>NUCLEOTIDE SEQUENCE [LARGE SCALE GENOMIC DNA]</scope>
    <source>
        <strain evidence="6">DSM 12261 / ALA-1</strain>
    </source>
</reference>
<protein>
    <submittedName>
        <fullName evidence="5">Transcriptional regulator, GntR family</fullName>
    </submittedName>
</protein>
<evidence type="ECO:0000259" key="4">
    <source>
        <dbReference type="PROSITE" id="PS50949"/>
    </source>
</evidence>
<sequence>MVKEKNSLSNAGKPLKGLVISHIRDKIFKNRTLCCGDQVSERELSRILGISRAPIREALKELEEQGLIVSVKYRGWFVADFREQEFFEINKLRTLLEHSLFESIIALGGPSDEELDRAEALNKELRMIMESSLQGDEKGFEFAEKEMAFHMHLHSLAKDDCYWTKKMLRNLSYQIGCSFHRWLYKEWQMKASVESHERLIQCLRKKDVDNLYELLFQRLGKEPIVTPEN</sequence>
<dbReference type="Gene3D" id="1.10.10.10">
    <property type="entry name" value="Winged helix-like DNA-binding domain superfamily/Winged helix DNA-binding domain"/>
    <property type="match status" value="1"/>
</dbReference>
<keyword evidence="1" id="KW-0805">Transcription regulation</keyword>
<name>D5EGT6_AMICL</name>
<dbReference type="eggNOG" id="COG1802">
    <property type="taxonomic scope" value="Bacteria"/>
</dbReference>
<dbReference type="PRINTS" id="PR00035">
    <property type="entry name" value="HTHGNTR"/>
</dbReference>
<evidence type="ECO:0000313" key="5">
    <source>
        <dbReference type="EMBL" id="ADE57768.1"/>
    </source>
</evidence>
<dbReference type="Proteomes" id="UP000002366">
    <property type="component" value="Chromosome"/>
</dbReference>
<gene>
    <name evidence="5" type="ordered locus">Amico_1652</name>
</gene>
<evidence type="ECO:0000256" key="3">
    <source>
        <dbReference type="ARBA" id="ARBA00023163"/>
    </source>
</evidence>
<evidence type="ECO:0000313" key="6">
    <source>
        <dbReference type="Proteomes" id="UP000002366"/>
    </source>
</evidence>
<organism evidence="5 6">
    <name type="scientific">Aminobacterium colombiense (strain DSM 12261 / ALA-1)</name>
    <dbReference type="NCBI Taxonomy" id="572547"/>
    <lineage>
        <taxon>Bacteria</taxon>
        <taxon>Thermotogati</taxon>
        <taxon>Synergistota</taxon>
        <taxon>Synergistia</taxon>
        <taxon>Synergistales</taxon>
        <taxon>Aminobacteriaceae</taxon>
        <taxon>Aminobacterium</taxon>
    </lineage>
</organism>
<dbReference type="KEGG" id="aco:Amico_1652"/>